<protein>
    <recommendedName>
        <fullName evidence="1">NADP-dependent oxidoreductase domain-containing protein</fullName>
    </recommendedName>
</protein>
<dbReference type="Pfam" id="PF00248">
    <property type="entry name" value="Aldo_ket_red"/>
    <property type="match status" value="1"/>
</dbReference>
<dbReference type="InterPro" id="IPR023210">
    <property type="entry name" value="NADP_OxRdtase_dom"/>
</dbReference>
<accession>A0ABV0EP17</accession>
<dbReference type="InterPro" id="IPR036812">
    <property type="entry name" value="NAD(P)_OxRdtase_dom_sf"/>
</dbReference>
<dbReference type="PANTHER" id="PTHR43638:SF3">
    <property type="entry name" value="ALDEHYDE REDUCTASE"/>
    <property type="match status" value="1"/>
</dbReference>
<dbReference type="EMBL" id="JAFREL020000002">
    <property type="protein sequence ID" value="MEO1770374.1"/>
    <property type="molecule type" value="Genomic_DNA"/>
</dbReference>
<evidence type="ECO:0000313" key="2">
    <source>
        <dbReference type="EMBL" id="MEO1770374.1"/>
    </source>
</evidence>
<feature type="domain" description="NADP-dependent oxidoreductase" evidence="1">
    <location>
        <begin position="2"/>
        <end position="90"/>
    </location>
</feature>
<sequence>MSKHNIPLIAYAPVAKGDKLGSRFTEDKVLIEIADKHQCDVFQILLAWCIRDNKTIAIPQSGNSEHVISNVKAAQIELSKEELEAIDQIYPEPSRKQPLALW</sequence>
<reference evidence="2 3" key="1">
    <citation type="submission" date="2024-02" db="EMBL/GenBank/DDBJ databases">
        <title>The Genome Sequence of Enterococcus sp. DIV0159.</title>
        <authorList>
            <person name="Earl A."/>
            <person name="Manson A."/>
            <person name="Gilmore M."/>
            <person name="Sanders J."/>
            <person name="Shea T."/>
            <person name="Howe W."/>
            <person name="Livny J."/>
            <person name="Cuomo C."/>
            <person name="Neafsey D."/>
            <person name="Birren B."/>
        </authorList>
    </citation>
    <scope>NUCLEOTIDE SEQUENCE [LARGE SCALE GENOMIC DNA]</scope>
    <source>
        <strain evidence="2 3">665A</strain>
    </source>
</reference>
<dbReference type="Proteomes" id="UP000664357">
    <property type="component" value="Unassembled WGS sequence"/>
</dbReference>
<dbReference type="PANTHER" id="PTHR43638">
    <property type="entry name" value="OXIDOREDUCTASE, ALDO/KETO REDUCTASE FAMILY PROTEIN"/>
    <property type="match status" value="1"/>
</dbReference>
<keyword evidence="3" id="KW-1185">Reference proteome</keyword>
<dbReference type="Gene3D" id="3.20.20.100">
    <property type="entry name" value="NADP-dependent oxidoreductase domain"/>
    <property type="match status" value="1"/>
</dbReference>
<name>A0ABV0EP17_9ENTE</name>
<evidence type="ECO:0000313" key="3">
    <source>
        <dbReference type="Proteomes" id="UP000664357"/>
    </source>
</evidence>
<gene>
    <name evidence="2" type="ORF">JZO67_002326</name>
</gene>
<dbReference type="SUPFAM" id="SSF51430">
    <property type="entry name" value="NAD(P)-linked oxidoreductase"/>
    <property type="match status" value="1"/>
</dbReference>
<comment type="caution">
    <text evidence="2">The sequence shown here is derived from an EMBL/GenBank/DDBJ whole genome shotgun (WGS) entry which is preliminary data.</text>
</comment>
<organism evidence="2 3">
    <name type="scientific">Candidatus Enterococcus ferrettii</name>
    <dbReference type="NCBI Taxonomy" id="2815324"/>
    <lineage>
        <taxon>Bacteria</taxon>
        <taxon>Bacillati</taxon>
        <taxon>Bacillota</taxon>
        <taxon>Bacilli</taxon>
        <taxon>Lactobacillales</taxon>
        <taxon>Enterococcaceae</taxon>
        <taxon>Enterococcus</taxon>
    </lineage>
</organism>
<evidence type="ECO:0000259" key="1">
    <source>
        <dbReference type="Pfam" id="PF00248"/>
    </source>
</evidence>
<proteinExistence type="predicted"/>